<evidence type="ECO:0000256" key="2">
    <source>
        <dbReference type="ARBA" id="ARBA00023015"/>
    </source>
</evidence>
<protein>
    <recommendedName>
        <fullName evidence="6">TF-B3 domain-containing protein</fullName>
    </recommendedName>
</protein>
<keyword evidence="5" id="KW-0539">Nucleus</keyword>
<keyword evidence="4" id="KW-0804">Transcription</keyword>
<evidence type="ECO:0000259" key="6">
    <source>
        <dbReference type="PROSITE" id="PS50863"/>
    </source>
</evidence>
<gene>
    <name evidence="7" type="ORF">DH2020_034358</name>
</gene>
<evidence type="ECO:0000313" key="8">
    <source>
        <dbReference type="Proteomes" id="UP001318860"/>
    </source>
</evidence>
<dbReference type="CDD" id="cd10017">
    <property type="entry name" value="B3_DNA"/>
    <property type="match status" value="2"/>
</dbReference>
<dbReference type="SMART" id="SM01019">
    <property type="entry name" value="B3"/>
    <property type="match status" value="2"/>
</dbReference>
<accession>A0ABR0V9N5</accession>
<keyword evidence="3" id="KW-0238">DNA-binding</keyword>
<sequence length="291" mass="33465">MREQSHPSHYSPGSPMCILHRRCGGCTPPSASLPRVSTMGVRFGDTDDVQFQSVVLLGSEMAKQSFGKDNLGSPETRPCFYKIIWLANSIDLRIPPAFKHHLSNSNEEVDQYATLKTPYGKWKVKLEQKKGDIYFVQGWQDFLKHHSLGQQEFLVFKYNGHMSFDVAIYDKNGCERNYRLIRTSDQESAFSFRSSFPFFRHVMKAYNIGTSSILAIPKAFQRKYLPLSRYKFVLRNWEGVCWTVNANVTGNKLLSMLGGWKSFSDDNSIKKGDICIFELVEENTMQVHIFR</sequence>
<dbReference type="Pfam" id="PF02362">
    <property type="entry name" value="B3"/>
    <property type="match status" value="2"/>
</dbReference>
<dbReference type="Proteomes" id="UP001318860">
    <property type="component" value="Unassembled WGS sequence"/>
</dbReference>
<feature type="domain" description="TF-B3" evidence="6">
    <location>
        <begin position="121"/>
        <end position="172"/>
    </location>
</feature>
<name>A0ABR0V9N5_REHGL</name>
<evidence type="ECO:0000313" key="7">
    <source>
        <dbReference type="EMBL" id="KAK6131900.1"/>
    </source>
</evidence>
<organism evidence="7 8">
    <name type="scientific">Rehmannia glutinosa</name>
    <name type="common">Chinese foxglove</name>
    <dbReference type="NCBI Taxonomy" id="99300"/>
    <lineage>
        <taxon>Eukaryota</taxon>
        <taxon>Viridiplantae</taxon>
        <taxon>Streptophyta</taxon>
        <taxon>Embryophyta</taxon>
        <taxon>Tracheophyta</taxon>
        <taxon>Spermatophyta</taxon>
        <taxon>Magnoliopsida</taxon>
        <taxon>eudicotyledons</taxon>
        <taxon>Gunneridae</taxon>
        <taxon>Pentapetalae</taxon>
        <taxon>asterids</taxon>
        <taxon>lamiids</taxon>
        <taxon>Lamiales</taxon>
        <taxon>Orobanchaceae</taxon>
        <taxon>Rehmannieae</taxon>
        <taxon>Rehmannia</taxon>
    </lineage>
</organism>
<keyword evidence="8" id="KW-1185">Reference proteome</keyword>
<evidence type="ECO:0000256" key="4">
    <source>
        <dbReference type="ARBA" id="ARBA00023163"/>
    </source>
</evidence>
<dbReference type="PANTHER" id="PTHR31920:SF132">
    <property type="entry name" value="TF-B3 DOMAIN-CONTAINING PROTEIN"/>
    <property type="match status" value="1"/>
</dbReference>
<comment type="subcellular location">
    <subcellularLocation>
        <location evidence="1">Nucleus</location>
    </subcellularLocation>
</comment>
<dbReference type="InterPro" id="IPR015300">
    <property type="entry name" value="DNA-bd_pseudobarrel_sf"/>
</dbReference>
<feature type="domain" description="TF-B3" evidence="6">
    <location>
        <begin position="199"/>
        <end position="291"/>
    </location>
</feature>
<dbReference type="InterPro" id="IPR003340">
    <property type="entry name" value="B3_DNA-bd"/>
</dbReference>
<evidence type="ECO:0000256" key="5">
    <source>
        <dbReference type="ARBA" id="ARBA00023242"/>
    </source>
</evidence>
<dbReference type="InterPro" id="IPR050655">
    <property type="entry name" value="Plant_B3_domain"/>
</dbReference>
<reference evidence="7 8" key="1">
    <citation type="journal article" date="2021" name="Comput. Struct. Biotechnol. J.">
        <title>De novo genome assembly of the potent medicinal plant Rehmannia glutinosa using nanopore technology.</title>
        <authorList>
            <person name="Ma L."/>
            <person name="Dong C."/>
            <person name="Song C."/>
            <person name="Wang X."/>
            <person name="Zheng X."/>
            <person name="Niu Y."/>
            <person name="Chen S."/>
            <person name="Feng W."/>
        </authorList>
    </citation>
    <scope>NUCLEOTIDE SEQUENCE [LARGE SCALE GENOMIC DNA]</scope>
    <source>
        <strain evidence="7">DH-2019</strain>
    </source>
</reference>
<evidence type="ECO:0000256" key="3">
    <source>
        <dbReference type="ARBA" id="ARBA00023125"/>
    </source>
</evidence>
<dbReference type="PROSITE" id="PS50863">
    <property type="entry name" value="B3"/>
    <property type="match status" value="2"/>
</dbReference>
<dbReference type="Gene3D" id="2.40.330.10">
    <property type="entry name" value="DNA-binding pseudobarrel domain"/>
    <property type="match status" value="2"/>
</dbReference>
<proteinExistence type="predicted"/>
<dbReference type="SUPFAM" id="SSF101936">
    <property type="entry name" value="DNA-binding pseudobarrel domain"/>
    <property type="match status" value="2"/>
</dbReference>
<comment type="caution">
    <text evidence="7">The sequence shown here is derived from an EMBL/GenBank/DDBJ whole genome shotgun (WGS) entry which is preliminary data.</text>
</comment>
<keyword evidence="2" id="KW-0805">Transcription regulation</keyword>
<dbReference type="EMBL" id="JABTTQ020001326">
    <property type="protein sequence ID" value="KAK6131900.1"/>
    <property type="molecule type" value="Genomic_DNA"/>
</dbReference>
<evidence type="ECO:0000256" key="1">
    <source>
        <dbReference type="ARBA" id="ARBA00004123"/>
    </source>
</evidence>
<dbReference type="PANTHER" id="PTHR31920">
    <property type="entry name" value="B3 DOMAIN-CONTAINING"/>
    <property type="match status" value="1"/>
</dbReference>